<dbReference type="eggNOG" id="KOG4693">
    <property type="taxonomic scope" value="Eukaryota"/>
</dbReference>
<dbReference type="SMR" id="A2E939"/>
<name>A2E939_TRIV3</name>
<dbReference type="AlphaFoldDB" id="A2E939"/>
<keyword evidence="4" id="KW-1185">Reference proteome</keyword>
<dbReference type="PANTHER" id="PTHR46093">
    <property type="entry name" value="ACYL-COA-BINDING DOMAIN-CONTAINING PROTEIN 5"/>
    <property type="match status" value="1"/>
</dbReference>
<dbReference type="OrthoDB" id="432528at2759"/>
<dbReference type="RefSeq" id="XP_001323056.1">
    <property type="nucleotide sequence ID" value="XM_001323021.1"/>
</dbReference>
<dbReference type="Proteomes" id="UP000001542">
    <property type="component" value="Unassembled WGS sequence"/>
</dbReference>
<dbReference type="VEuPathDB" id="TrichDB:TVAG_258350"/>
<evidence type="ECO:0000313" key="3">
    <source>
        <dbReference type="EMBL" id="EAY10833.1"/>
    </source>
</evidence>
<gene>
    <name evidence="3" type="ORF">TVAG_258350</name>
</gene>
<proteinExistence type="predicted"/>
<dbReference type="SUPFAM" id="SSF117281">
    <property type="entry name" value="Kelch motif"/>
    <property type="match status" value="1"/>
</dbReference>
<reference evidence="3" key="1">
    <citation type="submission" date="2006-10" db="EMBL/GenBank/DDBJ databases">
        <authorList>
            <person name="Amadeo P."/>
            <person name="Zhao Q."/>
            <person name="Wortman J."/>
            <person name="Fraser-Liggett C."/>
            <person name="Carlton J."/>
        </authorList>
    </citation>
    <scope>NUCLEOTIDE SEQUENCE</scope>
    <source>
        <strain evidence="3">G3</strain>
    </source>
</reference>
<dbReference type="InterPro" id="IPR015915">
    <property type="entry name" value="Kelch-typ_b-propeller"/>
</dbReference>
<dbReference type="PANTHER" id="PTHR46093:SF18">
    <property type="entry name" value="FIBRONECTIN TYPE-III DOMAIN-CONTAINING PROTEIN"/>
    <property type="match status" value="1"/>
</dbReference>
<keyword evidence="2" id="KW-0677">Repeat</keyword>
<evidence type="ECO:0000313" key="4">
    <source>
        <dbReference type="Proteomes" id="UP000001542"/>
    </source>
</evidence>
<dbReference type="EMBL" id="DS113331">
    <property type="protein sequence ID" value="EAY10833.1"/>
    <property type="molecule type" value="Genomic_DNA"/>
</dbReference>
<accession>A2E939</accession>
<reference evidence="3" key="2">
    <citation type="journal article" date="2007" name="Science">
        <title>Draft genome sequence of the sexually transmitted pathogen Trichomonas vaginalis.</title>
        <authorList>
            <person name="Carlton J.M."/>
            <person name="Hirt R.P."/>
            <person name="Silva J.C."/>
            <person name="Delcher A.L."/>
            <person name="Schatz M."/>
            <person name="Zhao Q."/>
            <person name="Wortman J.R."/>
            <person name="Bidwell S.L."/>
            <person name="Alsmark U.C.M."/>
            <person name="Besteiro S."/>
            <person name="Sicheritz-Ponten T."/>
            <person name="Noel C.J."/>
            <person name="Dacks J.B."/>
            <person name="Foster P.G."/>
            <person name="Simillion C."/>
            <person name="Van de Peer Y."/>
            <person name="Miranda-Saavedra D."/>
            <person name="Barton G.J."/>
            <person name="Westrop G.D."/>
            <person name="Mueller S."/>
            <person name="Dessi D."/>
            <person name="Fiori P.L."/>
            <person name="Ren Q."/>
            <person name="Paulsen I."/>
            <person name="Zhang H."/>
            <person name="Bastida-Corcuera F.D."/>
            <person name="Simoes-Barbosa A."/>
            <person name="Brown M.T."/>
            <person name="Hayes R.D."/>
            <person name="Mukherjee M."/>
            <person name="Okumura C.Y."/>
            <person name="Schneider R."/>
            <person name="Smith A.J."/>
            <person name="Vanacova S."/>
            <person name="Villalvazo M."/>
            <person name="Haas B.J."/>
            <person name="Pertea M."/>
            <person name="Feldblyum T.V."/>
            <person name="Utterback T.R."/>
            <person name="Shu C.L."/>
            <person name="Osoegawa K."/>
            <person name="de Jong P.J."/>
            <person name="Hrdy I."/>
            <person name="Horvathova L."/>
            <person name="Zubacova Z."/>
            <person name="Dolezal P."/>
            <person name="Malik S.B."/>
            <person name="Logsdon J.M. Jr."/>
            <person name="Henze K."/>
            <person name="Gupta A."/>
            <person name="Wang C.C."/>
            <person name="Dunne R.L."/>
            <person name="Upcroft J.A."/>
            <person name="Upcroft P."/>
            <person name="White O."/>
            <person name="Salzberg S.L."/>
            <person name="Tang P."/>
            <person name="Chiu C.-H."/>
            <person name="Lee Y.-S."/>
            <person name="Embley T.M."/>
            <person name="Coombs G.H."/>
            <person name="Mottram J.C."/>
            <person name="Tachezy J."/>
            <person name="Fraser-Liggett C.M."/>
            <person name="Johnson P.J."/>
        </authorList>
    </citation>
    <scope>NUCLEOTIDE SEQUENCE [LARGE SCALE GENOMIC DNA]</scope>
    <source>
        <strain evidence="3">G3</strain>
    </source>
</reference>
<keyword evidence="1" id="KW-0880">Kelch repeat</keyword>
<dbReference type="Pfam" id="PF24681">
    <property type="entry name" value="Kelch_KLHDC2_KLHL20_DRC7"/>
    <property type="match status" value="1"/>
</dbReference>
<dbReference type="VEuPathDB" id="TrichDB:TVAGG3_0542300"/>
<dbReference type="STRING" id="5722.A2E939"/>
<dbReference type="InParanoid" id="A2E939"/>
<evidence type="ECO:0000256" key="2">
    <source>
        <dbReference type="ARBA" id="ARBA00022737"/>
    </source>
</evidence>
<dbReference type="KEGG" id="tva:4768770"/>
<sequence>MEDDSESIKTSSEKYMTNKWEEIKPSYGIDPYERSNHTCVAIKDNSSGRTTLYVYGGHDSNNNSLNDLLTFNEMLGWSYASANKITTTINRKVIIEQGFNYHPPSPLELTPIPLARSFHTAVVYDSFMIVAGGNATELDGRIYFLDTSPDAHLTWCVFTAKDAPDAVKTARFQHTAVIWKNYMVIFGGTDGESPLNADVLFLDLKKFKWTVKSDIKDLPKTYGHAAFVSNDLMYIVGGFKENSSQSFIVYSLTDNTVIKSGRYVPPPSLKVDRRLLTATLINNKLYLIGGYGVTDNTIETGCVNEVNIVDMNTWKSVSIVPSMMNGAGPGPLCGHTAVEVNNQIIIFGGCDRLPLLDGRWVFYGFNSELWKFTTPSEDFFLQKAAK</sequence>
<protein>
    <submittedName>
        <fullName evidence="3">Kelch motif family protein</fullName>
    </submittedName>
</protein>
<organism evidence="3 4">
    <name type="scientific">Trichomonas vaginalis (strain ATCC PRA-98 / G3)</name>
    <dbReference type="NCBI Taxonomy" id="412133"/>
    <lineage>
        <taxon>Eukaryota</taxon>
        <taxon>Metamonada</taxon>
        <taxon>Parabasalia</taxon>
        <taxon>Trichomonadida</taxon>
        <taxon>Trichomonadidae</taxon>
        <taxon>Trichomonas</taxon>
    </lineage>
</organism>
<evidence type="ECO:0000256" key="1">
    <source>
        <dbReference type="ARBA" id="ARBA00022441"/>
    </source>
</evidence>
<dbReference type="Gene3D" id="2.120.10.80">
    <property type="entry name" value="Kelch-type beta propeller"/>
    <property type="match status" value="2"/>
</dbReference>